<dbReference type="EMBL" id="FNCQ01000005">
    <property type="protein sequence ID" value="SDG55463.1"/>
    <property type="molecule type" value="Genomic_DNA"/>
</dbReference>
<protein>
    <recommendedName>
        <fullName evidence="2">Glycosyltransferase 2-like domain-containing protein</fullName>
    </recommendedName>
</protein>
<evidence type="ECO:0000313" key="4">
    <source>
        <dbReference type="Proteomes" id="UP000198779"/>
    </source>
</evidence>
<evidence type="ECO:0000313" key="3">
    <source>
        <dbReference type="EMBL" id="SDG55463.1"/>
    </source>
</evidence>
<keyword evidence="1" id="KW-0812">Transmembrane</keyword>
<dbReference type="SUPFAM" id="SSF53448">
    <property type="entry name" value="Nucleotide-diphospho-sugar transferases"/>
    <property type="match status" value="1"/>
</dbReference>
<sequence>MSIFFAAINRFLYFCITMTVSIIIVNYNTLHVLKPCLDSIIEHTIGIDYEIIVVDNGSTDGSIEVLSQDNRITLIQTGENLGFGKANNKGLEQAKGKYILFLNSDTLLRNNAIKIFYDFAEQYQGKLGALGGILEDRQGNKIHSYGQFPKMSNDMQKYLWTPILKGFRIYRQPTIEYPEQWMKVDYITGADLFVRREVLNECGAFHPAFFMYCEESEMEHRFNLHGYDNVLLNGPRIIHLEGEGGKDGKSSRFIRDTYRQQKSEYIYFKLTEPHWKYFLYRTIHPVLRLTVWLNPNVSFADKWKFTKQLYVSIIL</sequence>
<dbReference type="CDD" id="cd04186">
    <property type="entry name" value="GT_2_like_c"/>
    <property type="match status" value="1"/>
</dbReference>
<reference evidence="4" key="1">
    <citation type="submission" date="2016-10" db="EMBL/GenBank/DDBJ databases">
        <authorList>
            <person name="Varghese N."/>
            <person name="Submissions S."/>
        </authorList>
    </citation>
    <scope>NUCLEOTIDE SEQUENCE [LARGE SCALE GENOMIC DNA]</scope>
    <source>
        <strain evidence="4">BP1-148</strain>
    </source>
</reference>
<feature type="transmembrane region" description="Helical" evidence="1">
    <location>
        <begin position="12"/>
        <end position="30"/>
    </location>
</feature>
<keyword evidence="1" id="KW-1133">Transmembrane helix</keyword>
<evidence type="ECO:0000259" key="2">
    <source>
        <dbReference type="Pfam" id="PF00535"/>
    </source>
</evidence>
<keyword evidence="4" id="KW-1185">Reference proteome</keyword>
<keyword evidence="1" id="KW-0472">Membrane</keyword>
<feature type="domain" description="Glycosyltransferase 2-like" evidence="2">
    <location>
        <begin position="21"/>
        <end position="140"/>
    </location>
</feature>
<dbReference type="InterPro" id="IPR029044">
    <property type="entry name" value="Nucleotide-diphossugar_trans"/>
</dbReference>
<accession>A0A1G7V6S9</accession>
<name>A0A1G7V6S9_9BACT</name>
<dbReference type="STRING" id="645274.SAMN04487901_105118"/>
<gene>
    <name evidence="3" type="ORF">SAMN04487901_105118</name>
</gene>
<dbReference type="PANTHER" id="PTHR43179">
    <property type="entry name" value="RHAMNOSYLTRANSFERASE WBBL"/>
    <property type="match status" value="1"/>
</dbReference>
<dbReference type="InterPro" id="IPR001173">
    <property type="entry name" value="Glyco_trans_2-like"/>
</dbReference>
<organism evidence="3 4">
    <name type="scientific">Prevotella communis</name>
    <dbReference type="NCBI Taxonomy" id="2913614"/>
    <lineage>
        <taxon>Bacteria</taxon>
        <taxon>Pseudomonadati</taxon>
        <taxon>Bacteroidota</taxon>
        <taxon>Bacteroidia</taxon>
        <taxon>Bacteroidales</taxon>
        <taxon>Prevotellaceae</taxon>
        <taxon>Prevotella</taxon>
    </lineage>
</organism>
<proteinExistence type="predicted"/>
<dbReference type="Pfam" id="PF00535">
    <property type="entry name" value="Glycos_transf_2"/>
    <property type="match status" value="1"/>
</dbReference>
<dbReference type="Proteomes" id="UP000198779">
    <property type="component" value="Unassembled WGS sequence"/>
</dbReference>
<dbReference type="Gene3D" id="3.90.550.10">
    <property type="entry name" value="Spore Coat Polysaccharide Biosynthesis Protein SpsA, Chain A"/>
    <property type="match status" value="1"/>
</dbReference>
<dbReference type="PANTHER" id="PTHR43179:SF7">
    <property type="entry name" value="RHAMNOSYLTRANSFERASE WBBL"/>
    <property type="match status" value="1"/>
</dbReference>
<evidence type="ECO:0000256" key="1">
    <source>
        <dbReference type="SAM" id="Phobius"/>
    </source>
</evidence>
<dbReference type="AlphaFoldDB" id="A0A1G7V6S9"/>